<dbReference type="CDD" id="cd06225">
    <property type="entry name" value="HAMP"/>
    <property type="match status" value="1"/>
</dbReference>
<evidence type="ECO:0000259" key="5">
    <source>
        <dbReference type="PROSITE" id="PS50111"/>
    </source>
</evidence>
<dbReference type="EMBL" id="JBJHZX010000007">
    <property type="protein sequence ID" value="MFL0195233.1"/>
    <property type="molecule type" value="Genomic_DNA"/>
</dbReference>
<dbReference type="InterPro" id="IPR004089">
    <property type="entry name" value="MCPsignal_dom"/>
</dbReference>
<dbReference type="Proteomes" id="UP001623660">
    <property type="component" value="Unassembled WGS sequence"/>
</dbReference>
<comment type="similarity">
    <text evidence="2">Belongs to the methyl-accepting chemotaxis (MCP) protein family.</text>
</comment>
<keyword evidence="4" id="KW-0812">Transmembrane</keyword>
<dbReference type="InterPro" id="IPR024478">
    <property type="entry name" value="HlyB_4HB_MCP"/>
</dbReference>
<evidence type="ECO:0000256" key="2">
    <source>
        <dbReference type="ARBA" id="ARBA00029447"/>
    </source>
</evidence>
<keyword evidence="4" id="KW-0472">Membrane</keyword>
<dbReference type="Gene3D" id="1.10.287.950">
    <property type="entry name" value="Methyl-accepting chemotaxis protein"/>
    <property type="match status" value="1"/>
</dbReference>
<dbReference type="InterPro" id="IPR047347">
    <property type="entry name" value="YvaQ-like_sensor"/>
</dbReference>
<dbReference type="SMART" id="SM00283">
    <property type="entry name" value="MA"/>
    <property type="match status" value="1"/>
</dbReference>
<gene>
    <name evidence="7" type="ORF">ACJDU8_06585</name>
</gene>
<evidence type="ECO:0000259" key="6">
    <source>
        <dbReference type="PROSITE" id="PS50885"/>
    </source>
</evidence>
<evidence type="ECO:0000256" key="1">
    <source>
        <dbReference type="ARBA" id="ARBA00023224"/>
    </source>
</evidence>
<feature type="domain" description="HAMP" evidence="6">
    <location>
        <begin position="213"/>
        <end position="265"/>
    </location>
</feature>
<evidence type="ECO:0000256" key="3">
    <source>
        <dbReference type="PROSITE-ProRule" id="PRU00284"/>
    </source>
</evidence>
<dbReference type="Pfam" id="PF12729">
    <property type="entry name" value="4HB_MCP_1"/>
    <property type="match status" value="1"/>
</dbReference>
<sequence>MNFNKIKLSNKLRIGFSLMIILIVGVCLLSIYGLNQINQNIDQLVNIENKKLSLTYDMRECVNKIAVSVRNIAVTSDMKYMEEQKKIIDKNTILYKQKEKQLEALIYTEKGKTLYKNIRNNDDSAFLQFDNSVKRGMKIDVTNEELQDILNGLNKTENKLLSSIQDMVDFQEQLEQSRAEISQKTVNNSLKEIVAFLIVSILMGMLFTHFIRKSILTQIKEVVDGASKLAEGNLNFKMKVVSNDEIGQTIKGLNSAIEKLNKSMISIRSESDSILGSSELTNKMFSEISSEIEQISASTEEISAGMEESSAAVEEVTSMATTVKEEVKITEQKSQEGLEMALNIQEKAVAINNDSIQSKKIAEEIYIKTRTSLEKALKEVTVVNRISEMALSIDEISKQTNLLALNAAIEAARAGEQGKGFAVVAEEVRTLAEESSEAVAQIQSEVHMVLAAVEKLSSSSRDILEFIEKDVLKDYDKLISTSNEYKKDGDTLKDIVAKSAESSKNISDSVDQIAASMEDIAISVSEVAKTTADIASSVNQVNNRNESVLAETNNNEESAMKLGKLIKGFNLN</sequence>
<keyword evidence="4" id="KW-1133">Transmembrane helix</keyword>
<dbReference type="InterPro" id="IPR004090">
    <property type="entry name" value="Chemotax_Me-accpt_rcpt"/>
</dbReference>
<organism evidence="7 8">
    <name type="scientific">Candidatus Clostridium eludens</name>
    <dbReference type="NCBI Taxonomy" id="3381663"/>
    <lineage>
        <taxon>Bacteria</taxon>
        <taxon>Bacillati</taxon>
        <taxon>Bacillota</taxon>
        <taxon>Clostridia</taxon>
        <taxon>Eubacteriales</taxon>
        <taxon>Clostridiaceae</taxon>
        <taxon>Clostridium</taxon>
    </lineage>
</organism>
<dbReference type="PANTHER" id="PTHR32089">
    <property type="entry name" value="METHYL-ACCEPTING CHEMOTAXIS PROTEIN MCPB"/>
    <property type="match status" value="1"/>
</dbReference>
<feature type="domain" description="Methyl-accepting transducer" evidence="5">
    <location>
        <begin position="277"/>
        <end position="535"/>
    </location>
</feature>
<evidence type="ECO:0000313" key="7">
    <source>
        <dbReference type="EMBL" id="MFL0195233.1"/>
    </source>
</evidence>
<keyword evidence="8" id="KW-1185">Reference proteome</keyword>
<name>A0ABW8SJ12_9CLOT</name>
<dbReference type="PRINTS" id="PR00260">
    <property type="entry name" value="CHEMTRNSDUCR"/>
</dbReference>
<dbReference type="PROSITE" id="PS50885">
    <property type="entry name" value="HAMP"/>
    <property type="match status" value="1"/>
</dbReference>
<dbReference type="Pfam" id="PF00672">
    <property type="entry name" value="HAMP"/>
    <property type="match status" value="1"/>
</dbReference>
<feature type="transmembrane region" description="Helical" evidence="4">
    <location>
        <begin position="193"/>
        <end position="211"/>
    </location>
</feature>
<accession>A0ABW8SJ12</accession>
<feature type="transmembrane region" description="Helical" evidence="4">
    <location>
        <begin position="12"/>
        <end position="34"/>
    </location>
</feature>
<dbReference type="Pfam" id="PF00015">
    <property type="entry name" value="MCPsignal"/>
    <property type="match status" value="1"/>
</dbReference>
<proteinExistence type="inferred from homology"/>
<dbReference type="InterPro" id="IPR003660">
    <property type="entry name" value="HAMP_dom"/>
</dbReference>
<evidence type="ECO:0000256" key="4">
    <source>
        <dbReference type="SAM" id="Phobius"/>
    </source>
</evidence>
<dbReference type="PROSITE" id="PS50111">
    <property type="entry name" value="CHEMOTAXIS_TRANSDUC_2"/>
    <property type="match status" value="1"/>
</dbReference>
<keyword evidence="1 3" id="KW-0807">Transducer</keyword>
<protein>
    <submittedName>
        <fullName evidence="7">Methyl-accepting chemotaxis protein</fullName>
    </submittedName>
</protein>
<dbReference type="PANTHER" id="PTHR32089:SF112">
    <property type="entry name" value="LYSOZYME-LIKE PROTEIN-RELATED"/>
    <property type="match status" value="1"/>
</dbReference>
<dbReference type="SMART" id="SM00304">
    <property type="entry name" value="HAMP"/>
    <property type="match status" value="1"/>
</dbReference>
<comment type="caution">
    <text evidence="7">The sequence shown here is derived from an EMBL/GenBank/DDBJ whole genome shotgun (WGS) entry which is preliminary data.</text>
</comment>
<dbReference type="RefSeq" id="WP_406791356.1">
    <property type="nucleotide sequence ID" value="NZ_JBJHZX010000007.1"/>
</dbReference>
<dbReference type="SUPFAM" id="SSF58104">
    <property type="entry name" value="Methyl-accepting chemotaxis protein (MCP) signaling domain"/>
    <property type="match status" value="1"/>
</dbReference>
<evidence type="ECO:0000313" key="8">
    <source>
        <dbReference type="Proteomes" id="UP001623660"/>
    </source>
</evidence>
<dbReference type="CDD" id="cd19411">
    <property type="entry name" value="MCP2201-like_sensor"/>
    <property type="match status" value="1"/>
</dbReference>
<reference evidence="7 8" key="1">
    <citation type="submission" date="2024-11" db="EMBL/GenBank/DDBJ databases">
        <authorList>
            <person name="Heng Y.C."/>
            <person name="Lim A.C.H."/>
            <person name="Lee J.K.Y."/>
            <person name="Kittelmann S."/>
        </authorList>
    </citation>
    <scope>NUCLEOTIDE SEQUENCE [LARGE SCALE GENOMIC DNA]</scope>
    <source>
        <strain evidence="7 8">WILCCON 0269</strain>
    </source>
</reference>